<evidence type="ECO:0000259" key="5">
    <source>
        <dbReference type="PROSITE" id="PS50893"/>
    </source>
</evidence>
<evidence type="ECO:0000256" key="3">
    <source>
        <dbReference type="ARBA" id="ARBA00022741"/>
    </source>
</evidence>
<dbReference type="PROSITE" id="PS50893">
    <property type="entry name" value="ABC_TRANSPORTER_2"/>
    <property type="match status" value="1"/>
</dbReference>
<dbReference type="InterPro" id="IPR003593">
    <property type="entry name" value="AAA+_ATPase"/>
</dbReference>
<evidence type="ECO:0000256" key="1">
    <source>
        <dbReference type="ARBA" id="ARBA00005417"/>
    </source>
</evidence>
<dbReference type="InterPro" id="IPR015860">
    <property type="entry name" value="ABC_transpr_TagH-like"/>
</dbReference>
<dbReference type="CDD" id="cd03220">
    <property type="entry name" value="ABC_KpsT_Wzt"/>
    <property type="match status" value="1"/>
</dbReference>
<protein>
    <submittedName>
        <fullName evidence="6">ABC transporter</fullName>
    </submittedName>
</protein>
<feature type="non-terminal residue" evidence="6">
    <location>
        <position position="197"/>
    </location>
</feature>
<keyword evidence="4" id="KW-0067">ATP-binding</keyword>
<dbReference type="GO" id="GO:0140359">
    <property type="term" value="F:ABC-type transporter activity"/>
    <property type="evidence" value="ECO:0007669"/>
    <property type="project" value="InterPro"/>
</dbReference>
<proteinExistence type="inferred from homology"/>
<dbReference type="EMBL" id="KZ155804">
    <property type="protein sequence ID" value="OUS44736.1"/>
    <property type="molecule type" value="Genomic_DNA"/>
</dbReference>
<dbReference type="GO" id="GO:0016887">
    <property type="term" value="F:ATP hydrolysis activity"/>
    <property type="evidence" value="ECO:0007669"/>
    <property type="project" value="InterPro"/>
</dbReference>
<reference evidence="6" key="1">
    <citation type="submission" date="2017-04" db="EMBL/GenBank/DDBJ databases">
        <title>Population genomics of picophytoplankton unveils novel chromosome hypervariability.</title>
        <authorList>
            <consortium name="DOE Joint Genome Institute"/>
            <person name="Blanc-Mathieu R."/>
            <person name="Krasovec M."/>
            <person name="Hebrard M."/>
            <person name="Yau S."/>
            <person name="Desgranges E."/>
            <person name="Martin J."/>
            <person name="Schackwitz W."/>
            <person name="Kuo A."/>
            <person name="Salin G."/>
            <person name="Donnadieu C."/>
            <person name="Desdevises Y."/>
            <person name="Sanchez-Ferandin S."/>
            <person name="Moreau H."/>
            <person name="Rivals E."/>
            <person name="Grigoriev I.V."/>
            <person name="Grimsley N."/>
            <person name="Eyre-Walker A."/>
            <person name="Piganeau G."/>
        </authorList>
    </citation>
    <scope>NUCLEOTIDE SEQUENCE [LARGE SCALE GENOMIC DNA]</scope>
    <source>
        <strain evidence="6">RCC 1115</strain>
    </source>
</reference>
<accession>A0A1Y5I5D8</accession>
<keyword evidence="2" id="KW-0813">Transport</keyword>
<evidence type="ECO:0000313" key="6">
    <source>
        <dbReference type="EMBL" id="OUS44736.1"/>
    </source>
</evidence>
<dbReference type="Proteomes" id="UP000195557">
    <property type="component" value="Unassembled WGS sequence"/>
</dbReference>
<dbReference type="InterPro" id="IPR027417">
    <property type="entry name" value="P-loop_NTPase"/>
</dbReference>
<dbReference type="PANTHER" id="PTHR46743:SF2">
    <property type="entry name" value="TEICHOIC ACIDS EXPORT ATP-BINDING PROTEIN TAGH"/>
    <property type="match status" value="1"/>
</dbReference>
<feature type="domain" description="ABC transporter" evidence="5">
    <location>
        <begin position="1"/>
        <end position="197"/>
    </location>
</feature>
<keyword evidence="3" id="KW-0547">Nucleotide-binding</keyword>
<name>A0A1Y5I5D8_OSTTA</name>
<dbReference type="SUPFAM" id="SSF52540">
    <property type="entry name" value="P-loop containing nucleoside triphosphate hydrolases"/>
    <property type="match status" value="1"/>
</dbReference>
<dbReference type="Pfam" id="PF00005">
    <property type="entry name" value="ABC_tran"/>
    <property type="match status" value="1"/>
</dbReference>
<evidence type="ECO:0000256" key="4">
    <source>
        <dbReference type="ARBA" id="ARBA00022840"/>
    </source>
</evidence>
<organism evidence="6">
    <name type="scientific">Ostreococcus tauri</name>
    <name type="common">Marine green alga</name>
    <dbReference type="NCBI Taxonomy" id="70448"/>
    <lineage>
        <taxon>Eukaryota</taxon>
        <taxon>Viridiplantae</taxon>
        <taxon>Chlorophyta</taxon>
        <taxon>Mamiellophyceae</taxon>
        <taxon>Mamiellales</taxon>
        <taxon>Bathycoccaceae</taxon>
        <taxon>Ostreococcus</taxon>
    </lineage>
</organism>
<dbReference type="GO" id="GO:0016020">
    <property type="term" value="C:membrane"/>
    <property type="evidence" value="ECO:0007669"/>
    <property type="project" value="InterPro"/>
</dbReference>
<dbReference type="InterPro" id="IPR050683">
    <property type="entry name" value="Bact_Polysacc_Export_ATP-bd"/>
</dbReference>
<gene>
    <name evidence="6" type="ORF">BE221DRAFT_56914</name>
</gene>
<feature type="non-terminal residue" evidence="6">
    <location>
        <position position="1"/>
    </location>
</feature>
<comment type="similarity">
    <text evidence="1">Belongs to the ABC transporter superfamily.</text>
</comment>
<evidence type="ECO:0000256" key="2">
    <source>
        <dbReference type="ARBA" id="ARBA00022448"/>
    </source>
</evidence>
<dbReference type="PANTHER" id="PTHR46743">
    <property type="entry name" value="TEICHOIC ACIDS EXPORT ATP-BINDING PROTEIN TAGH"/>
    <property type="match status" value="1"/>
</dbReference>
<dbReference type="GO" id="GO:0005524">
    <property type="term" value="F:ATP binding"/>
    <property type="evidence" value="ECO:0007669"/>
    <property type="project" value="UniProtKB-KW"/>
</dbReference>
<dbReference type="InterPro" id="IPR003439">
    <property type="entry name" value="ABC_transporter-like_ATP-bd"/>
</dbReference>
<sequence>ALRDVSLDIRPGDAVGVIGRNGSGKTTLMKLLSGLLAPTKGHVSINGEIQALINLGAGFNQRLSGRENILNGMRMRGISPKRSPELVEQIIDFAEVGAFIDGPVETYSSGMKSRLGFALCIFLRPDLIVIDEALSVGDLAFQNKCKLHLQAMKQQGVAMLLVSHSMTSIRQFCDRALWIHAGELQADGPVDQVTAQY</sequence>
<dbReference type="Gene3D" id="3.40.50.300">
    <property type="entry name" value="P-loop containing nucleotide triphosphate hydrolases"/>
    <property type="match status" value="1"/>
</dbReference>
<dbReference type="InterPro" id="IPR017871">
    <property type="entry name" value="ABC_transporter-like_CS"/>
</dbReference>
<dbReference type="SMART" id="SM00382">
    <property type="entry name" value="AAA"/>
    <property type="match status" value="1"/>
</dbReference>
<dbReference type="AlphaFoldDB" id="A0A1Y5I5D8"/>
<dbReference type="PROSITE" id="PS00211">
    <property type="entry name" value="ABC_TRANSPORTER_1"/>
    <property type="match status" value="1"/>
</dbReference>